<dbReference type="EMBL" id="KX774321">
    <property type="protein sequence ID" value="AOZ63846.1"/>
    <property type="molecule type" value="Genomic_DNA"/>
</dbReference>
<keyword evidence="2" id="KW-1185">Reference proteome</keyword>
<dbReference type="Proteomes" id="UP000224902">
    <property type="component" value="Segment"/>
</dbReference>
<protein>
    <submittedName>
        <fullName evidence="1">Uncharacterized protein</fullName>
    </submittedName>
</protein>
<evidence type="ECO:0000313" key="2">
    <source>
        <dbReference type="Proteomes" id="UP000224902"/>
    </source>
</evidence>
<sequence length="84" mass="10226">MKFKVSRLYSYGQHPFVWDETVILKKSTVDRWIQRWRKRAREDAFTFVRDYRDADGLGNVELHYYFHGVPNARRMTIEKVNDVD</sequence>
<gene>
    <name evidence="1" type="ORF">SEA_WEASELS2_268</name>
</gene>
<reference evidence="2" key="1">
    <citation type="submission" date="2016-08" db="EMBL/GenBank/DDBJ databases">
        <authorList>
            <person name="Seilhamer J.J."/>
        </authorList>
    </citation>
    <scope>NUCLEOTIDE SEQUENCE [LARGE SCALE GENOMIC DNA]</scope>
</reference>
<name>A0A1I9SAP0_9CAUD</name>
<evidence type="ECO:0000313" key="1">
    <source>
        <dbReference type="EMBL" id="AOZ63846.1"/>
    </source>
</evidence>
<accession>A0A1I9SAP0</accession>
<organism evidence="1 2">
    <name type="scientific">Rhodococcus phage Weasels2</name>
    <dbReference type="NCBI Taxonomy" id="1897437"/>
    <lineage>
        <taxon>Viruses</taxon>
        <taxon>Duplodnaviria</taxon>
        <taxon>Heunggongvirae</taxon>
        <taxon>Uroviricota</taxon>
        <taxon>Caudoviricetes</taxon>
        <taxon>Weaselvirus</taxon>
        <taxon>Weaselvirus weasel</taxon>
    </lineage>
</organism>
<proteinExistence type="predicted"/>